<dbReference type="PANTHER" id="PTHR34220:SF7">
    <property type="entry name" value="SENSOR HISTIDINE KINASE YPDA"/>
    <property type="match status" value="1"/>
</dbReference>
<dbReference type="InterPro" id="IPR003594">
    <property type="entry name" value="HATPase_dom"/>
</dbReference>
<comment type="caution">
    <text evidence="4">The sequence shown here is derived from an EMBL/GenBank/DDBJ whole genome shotgun (WGS) entry which is preliminary data.</text>
</comment>
<dbReference type="InterPro" id="IPR050640">
    <property type="entry name" value="Bact_2-comp_sensor_kinase"/>
</dbReference>
<dbReference type="InterPro" id="IPR036890">
    <property type="entry name" value="HATPase_C_sf"/>
</dbReference>
<gene>
    <name evidence="4" type="ORF">EOD73_00510</name>
</gene>
<proteinExistence type="predicted"/>
<feature type="transmembrane region" description="Helical" evidence="1">
    <location>
        <begin position="91"/>
        <end position="112"/>
    </location>
</feature>
<feature type="domain" description="Histidine kinase/HSP90-like ATPase" evidence="2">
    <location>
        <begin position="271"/>
        <end position="366"/>
    </location>
</feature>
<keyword evidence="1" id="KW-1133">Transmembrane helix</keyword>
<dbReference type="SUPFAM" id="SSF55874">
    <property type="entry name" value="ATPase domain of HSP90 chaperone/DNA topoisomerase II/histidine kinase"/>
    <property type="match status" value="1"/>
</dbReference>
<sequence>MTAMPPAHALPQRRPFRRLWLAYALLCLMCWLLYAVAGTDWQRDAGRFWFGLYEATWNLGPAFLLGPLAWPWTRALQQRPRRLAVRLGWHALGAVVFAALWQGLDVATAWLFFGAAHASATFEQGLVWRGAWGLFVYGVLVFGFGGVLNAQRAHSAALKAAQTEAALVRAELSAISGKLNPHFLFNTLNSLLMLVRRDPARAESALLGFSRMMRYVLDSTRLPDARVSLREELGFVRDYLALEQLRLGPRLRVEWDIAPEAEDEALPPLSLQPLVENAVGHGIAPQVDGGLLTIRAQCSPQALHLRVQDDGAGCEWPRPSDASPTGRGIGLSALQRRFELDYDGRAGWAVSSAPGQGFTVDIHLPRS</sequence>
<dbReference type="Pfam" id="PF02518">
    <property type="entry name" value="HATPase_c"/>
    <property type="match status" value="1"/>
</dbReference>
<dbReference type="AlphaFoldDB" id="A0A3S2XVH5"/>
<evidence type="ECO:0000313" key="4">
    <source>
        <dbReference type="EMBL" id="RVT87545.1"/>
    </source>
</evidence>
<accession>A0A3S2XVH5</accession>
<feature type="transmembrane region" description="Helical" evidence="1">
    <location>
        <begin position="132"/>
        <end position="150"/>
    </location>
</feature>
<keyword evidence="1" id="KW-0812">Transmembrane</keyword>
<evidence type="ECO:0000256" key="1">
    <source>
        <dbReference type="SAM" id="Phobius"/>
    </source>
</evidence>
<dbReference type="EMBL" id="SACM01000001">
    <property type="protein sequence ID" value="RVT87545.1"/>
    <property type="molecule type" value="Genomic_DNA"/>
</dbReference>
<keyword evidence="4" id="KW-0808">Transferase</keyword>
<dbReference type="GO" id="GO:0000155">
    <property type="term" value="F:phosphorelay sensor kinase activity"/>
    <property type="evidence" value="ECO:0007669"/>
    <property type="project" value="InterPro"/>
</dbReference>
<dbReference type="Gene3D" id="3.30.565.10">
    <property type="entry name" value="Histidine kinase-like ATPase, C-terminal domain"/>
    <property type="match status" value="1"/>
</dbReference>
<dbReference type="Proteomes" id="UP000288587">
    <property type="component" value="Unassembled WGS sequence"/>
</dbReference>
<evidence type="ECO:0000259" key="2">
    <source>
        <dbReference type="Pfam" id="PF02518"/>
    </source>
</evidence>
<dbReference type="GO" id="GO:0016020">
    <property type="term" value="C:membrane"/>
    <property type="evidence" value="ECO:0007669"/>
    <property type="project" value="InterPro"/>
</dbReference>
<feature type="transmembrane region" description="Helical" evidence="1">
    <location>
        <begin position="49"/>
        <end position="70"/>
    </location>
</feature>
<dbReference type="OrthoDB" id="2514702at2"/>
<dbReference type="Pfam" id="PF06580">
    <property type="entry name" value="His_kinase"/>
    <property type="match status" value="1"/>
</dbReference>
<evidence type="ECO:0000259" key="3">
    <source>
        <dbReference type="Pfam" id="PF06580"/>
    </source>
</evidence>
<dbReference type="InterPro" id="IPR010559">
    <property type="entry name" value="Sig_transdc_His_kin_internal"/>
</dbReference>
<name>A0A3S2XVH5_9BURK</name>
<feature type="transmembrane region" description="Helical" evidence="1">
    <location>
        <begin position="20"/>
        <end position="37"/>
    </location>
</feature>
<protein>
    <submittedName>
        <fullName evidence="4">Sensor histidine kinase</fullName>
    </submittedName>
</protein>
<keyword evidence="1" id="KW-0472">Membrane</keyword>
<organism evidence="4 5">
    <name type="scientific">Inhella crocodyli</name>
    <dbReference type="NCBI Taxonomy" id="2499851"/>
    <lineage>
        <taxon>Bacteria</taxon>
        <taxon>Pseudomonadati</taxon>
        <taxon>Pseudomonadota</taxon>
        <taxon>Betaproteobacteria</taxon>
        <taxon>Burkholderiales</taxon>
        <taxon>Sphaerotilaceae</taxon>
        <taxon>Inhella</taxon>
    </lineage>
</organism>
<reference evidence="4 5" key="1">
    <citation type="submission" date="2019-01" db="EMBL/GenBank/DDBJ databases">
        <authorList>
            <person name="Chen W.-M."/>
        </authorList>
    </citation>
    <scope>NUCLEOTIDE SEQUENCE [LARGE SCALE GENOMIC DNA]</scope>
    <source>
        <strain evidence="4 5">CCP-18</strain>
    </source>
</reference>
<keyword evidence="5" id="KW-1185">Reference proteome</keyword>
<keyword evidence="4" id="KW-0418">Kinase</keyword>
<feature type="domain" description="Signal transduction histidine kinase internal region" evidence="3">
    <location>
        <begin position="170"/>
        <end position="251"/>
    </location>
</feature>
<dbReference type="PANTHER" id="PTHR34220">
    <property type="entry name" value="SENSOR HISTIDINE KINASE YPDA"/>
    <property type="match status" value="1"/>
</dbReference>
<evidence type="ECO:0000313" key="5">
    <source>
        <dbReference type="Proteomes" id="UP000288587"/>
    </source>
</evidence>